<name>A0A8T0A4F0_9BILA</name>
<evidence type="ECO:0000256" key="1">
    <source>
        <dbReference type="SAM" id="Phobius"/>
    </source>
</evidence>
<organism evidence="2 3">
    <name type="scientific">Meloidogyne graminicola</name>
    <dbReference type="NCBI Taxonomy" id="189291"/>
    <lineage>
        <taxon>Eukaryota</taxon>
        <taxon>Metazoa</taxon>
        <taxon>Ecdysozoa</taxon>
        <taxon>Nematoda</taxon>
        <taxon>Chromadorea</taxon>
        <taxon>Rhabditida</taxon>
        <taxon>Tylenchina</taxon>
        <taxon>Tylenchomorpha</taxon>
        <taxon>Tylenchoidea</taxon>
        <taxon>Meloidogynidae</taxon>
        <taxon>Meloidogyninae</taxon>
        <taxon>Meloidogyne</taxon>
    </lineage>
</organism>
<keyword evidence="1" id="KW-0812">Transmembrane</keyword>
<dbReference type="Proteomes" id="UP000605970">
    <property type="component" value="Unassembled WGS sequence"/>
</dbReference>
<evidence type="ECO:0008006" key="4">
    <source>
        <dbReference type="Google" id="ProtNLM"/>
    </source>
</evidence>
<feature type="transmembrane region" description="Helical" evidence="1">
    <location>
        <begin position="60"/>
        <end position="80"/>
    </location>
</feature>
<dbReference type="Gene3D" id="1.20.1070.10">
    <property type="entry name" value="Rhodopsin 7-helix transmembrane proteins"/>
    <property type="match status" value="1"/>
</dbReference>
<comment type="caution">
    <text evidence="2">The sequence shown here is derived from an EMBL/GenBank/DDBJ whole genome shotgun (WGS) entry which is preliminary data.</text>
</comment>
<sequence length="171" mass="20323">MNIFLALILFKGWKKFCKNPFYRLIWQLIFADFFAQIIQIIVAVPTTFSGQEFGYYSSTLLPIIMLLTYLAIYIRIRYFIKTNLFQINLIEKERKKKKKKLIFKAFLICGFLELQDLAFIYIPKIPVDGQWSYLLTFIINWSGILLNSISPIILFIFNKEINDELKKLLKL</sequence>
<evidence type="ECO:0000313" key="3">
    <source>
        <dbReference type="Proteomes" id="UP000605970"/>
    </source>
</evidence>
<keyword evidence="1" id="KW-1133">Transmembrane helix</keyword>
<keyword evidence="3" id="KW-1185">Reference proteome</keyword>
<feature type="transmembrane region" description="Helical" evidence="1">
    <location>
        <begin position="21"/>
        <end position="48"/>
    </location>
</feature>
<accession>A0A8T0A4F0</accession>
<gene>
    <name evidence="2" type="ORF">Mgra_00000074</name>
</gene>
<feature type="transmembrane region" description="Helical" evidence="1">
    <location>
        <begin position="101"/>
        <end position="122"/>
    </location>
</feature>
<dbReference type="EMBL" id="JABEBT010000001">
    <property type="protein sequence ID" value="KAF7640245.1"/>
    <property type="molecule type" value="Genomic_DNA"/>
</dbReference>
<dbReference type="AlphaFoldDB" id="A0A8T0A4F0"/>
<reference evidence="2" key="1">
    <citation type="journal article" date="2020" name="Ecol. Evol.">
        <title>Genome structure and content of the rice root-knot nematode (Meloidogyne graminicola).</title>
        <authorList>
            <person name="Phan N.T."/>
            <person name="Danchin E.G.J."/>
            <person name="Klopp C."/>
            <person name="Perfus-Barbeoch L."/>
            <person name="Kozlowski D.K."/>
            <person name="Koutsovoulos G.D."/>
            <person name="Lopez-Roques C."/>
            <person name="Bouchez O."/>
            <person name="Zahm M."/>
            <person name="Besnard G."/>
            <person name="Bellafiore S."/>
        </authorList>
    </citation>
    <scope>NUCLEOTIDE SEQUENCE</scope>
    <source>
        <strain evidence="2">VN-18</strain>
    </source>
</reference>
<keyword evidence="1" id="KW-0472">Membrane</keyword>
<proteinExistence type="predicted"/>
<feature type="transmembrane region" description="Helical" evidence="1">
    <location>
        <begin position="134"/>
        <end position="157"/>
    </location>
</feature>
<dbReference type="PANTHER" id="PTHR22718">
    <property type="entry name" value="SERPENTINE RECEPTOR, CLASS X"/>
    <property type="match status" value="1"/>
</dbReference>
<protein>
    <recommendedName>
        <fullName evidence="4">7TM_GPCR_Srx domain-containing protein</fullName>
    </recommendedName>
</protein>
<evidence type="ECO:0000313" key="2">
    <source>
        <dbReference type="EMBL" id="KAF7640245.1"/>
    </source>
</evidence>
<dbReference type="OrthoDB" id="5868068at2759"/>
<dbReference type="PANTHER" id="PTHR22718:SF25">
    <property type="entry name" value="G-PROTEIN COUPLED RECEPTORS FAMILY 1 PROFILE DOMAIN-CONTAINING PROTEIN"/>
    <property type="match status" value="1"/>
</dbReference>
<dbReference type="SUPFAM" id="SSF81321">
    <property type="entry name" value="Family A G protein-coupled receptor-like"/>
    <property type="match status" value="1"/>
</dbReference>